<keyword evidence="4" id="KW-0378">Hydrolase</keyword>
<dbReference type="GO" id="GO:0004553">
    <property type="term" value="F:hydrolase activity, hydrolyzing O-glycosyl compounds"/>
    <property type="evidence" value="ECO:0007669"/>
    <property type="project" value="InterPro"/>
</dbReference>
<evidence type="ECO:0000313" key="4">
    <source>
        <dbReference type="EMBL" id="RVU17520.1"/>
    </source>
</evidence>
<organism evidence="4 5">
    <name type="scientific">Methylobacterium oryzihabitans</name>
    <dbReference type="NCBI Taxonomy" id="2499852"/>
    <lineage>
        <taxon>Bacteria</taxon>
        <taxon>Pseudomonadati</taxon>
        <taxon>Pseudomonadota</taxon>
        <taxon>Alphaproteobacteria</taxon>
        <taxon>Hyphomicrobiales</taxon>
        <taxon>Methylobacteriaceae</taxon>
        <taxon>Methylobacterium</taxon>
    </lineage>
</organism>
<evidence type="ECO:0000259" key="3">
    <source>
        <dbReference type="PROSITE" id="PS51762"/>
    </source>
</evidence>
<evidence type="ECO:0000256" key="2">
    <source>
        <dbReference type="SAM" id="MobiDB-lite"/>
    </source>
</evidence>
<dbReference type="PROSITE" id="PS51762">
    <property type="entry name" value="GH16_2"/>
    <property type="match status" value="1"/>
</dbReference>
<sequence length="879" mass="90342">MALPTSAKPTKTFSAVTATDTVTGTAGADRLVSVGSITTGGATLIGGAGDDTYSVNSIRDKIVEKSNEGVDTVQAFGSYRLPDNVENLILRGSNGLSGRGNGLANIITGNAGDNLIDGGGGGDEITGGGGNDLFRVHAGDTITDFSGGLGLSDFVDLQDYAQFSSFADVRLAMTQENGNTILTLGDGQTVTFLGVRKSDFVADDFLVNKPTTNYQLTFADEFNALNLYTGDNSPGTWEPNYPRDGLAGHTVVNHDEVQYYTDPTDPGSSGTTPLGLNPFSIDSGVLTIEANRVDPATSSKIYGYDYTSGMLSSYPTFAQTFGYFEMRAKLPAGKGLHPAFWLLPLDESWPPELDVMEQRGVDPYQTTGTAHSFADGTHTATSGTFDVGDTTAAFHTYGVDWKADYITWYVDGEAVRQVATPSDMNKPMYMIANLAVGGPWAGQPTATTPFPAEMQIDYIRAYANEDTVEKGPVTKVGTAADGTLFGTNGGDSLAAGIGNHSIYGGAGNDVLQDGSDTAALMGQTGNDTYIVDNAATTIRELSNEGVDSVVTSLSAFTLPTYFENLSYSGRSAFTGTGNNANNVIRGGNGGNTLSGQGGDDLIVGGDMADTIQGGTGNDSIDGGSGNDSIRGGTGDDSIFGGNGNDLIQGEEGNDTINGGYGNDTIRGGAGANLLLGGLGSGADTFGGDLVVGTDTIDGGWSAADLYLITGTASDTVSVDLQAGTVTGGYRSGSRLTGIENLQLWTSSTATRLTGNAADNILTSGDAADLLLGGGGRDTLRAGAGADTLDGGAGADTLYGGTGADVFVLRRGEAQGDLLADFSVRDGDKIQLVGYGSGATFQASANDLSTWVVRTGDGSFSESVSFAGNQWNIGANVQFA</sequence>
<evidence type="ECO:0000256" key="1">
    <source>
        <dbReference type="ARBA" id="ARBA00006865"/>
    </source>
</evidence>
<dbReference type="OrthoDB" id="8010440at2"/>
<dbReference type="Gene3D" id="2.60.120.200">
    <property type="match status" value="1"/>
</dbReference>
<dbReference type="Pfam" id="PF00353">
    <property type="entry name" value="HemolysinCabind"/>
    <property type="match status" value="5"/>
</dbReference>
<feature type="compositionally biased region" description="Low complexity" evidence="2">
    <location>
        <begin position="617"/>
        <end position="630"/>
    </location>
</feature>
<evidence type="ECO:0000313" key="5">
    <source>
        <dbReference type="Proteomes" id="UP000286997"/>
    </source>
</evidence>
<dbReference type="InterPro" id="IPR011049">
    <property type="entry name" value="Serralysin-like_metalloprot_C"/>
</dbReference>
<reference evidence="4 5" key="1">
    <citation type="submission" date="2019-01" db="EMBL/GenBank/DDBJ databases">
        <authorList>
            <person name="Chen W.-M."/>
        </authorList>
    </citation>
    <scope>NUCLEOTIDE SEQUENCE [LARGE SCALE GENOMIC DNA]</scope>
    <source>
        <strain evidence="4 5">TER-1</strain>
    </source>
</reference>
<dbReference type="AlphaFoldDB" id="A0A3S2W9Z9"/>
<dbReference type="InterPro" id="IPR018511">
    <property type="entry name" value="Hemolysin-typ_Ca-bd_CS"/>
</dbReference>
<feature type="region of interest" description="Disordered" evidence="2">
    <location>
        <begin position="640"/>
        <end position="659"/>
    </location>
</feature>
<gene>
    <name evidence="4" type="ORF">EOE48_14125</name>
</gene>
<dbReference type="EMBL" id="SACP01000012">
    <property type="protein sequence ID" value="RVU17520.1"/>
    <property type="molecule type" value="Genomic_DNA"/>
</dbReference>
<dbReference type="InterPro" id="IPR001343">
    <property type="entry name" value="Hemolysn_Ca-bd"/>
</dbReference>
<dbReference type="InterPro" id="IPR000757">
    <property type="entry name" value="Beta-glucanase-like"/>
</dbReference>
<proteinExistence type="inferred from homology"/>
<dbReference type="Pfam" id="PF00722">
    <property type="entry name" value="Glyco_hydro_16"/>
    <property type="match status" value="1"/>
</dbReference>
<name>A0A3S2W9Z9_9HYPH</name>
<feature type="region of interest" description="Disordered" evidence="2">
    <location>
        <begin position="612"/>
        <end position="635"/>
    </location>
</feature>
<protein>
    <submittedName>
        <fullName evidence="4">Glycosyl hydrolase family protein</fullName>
    </submittedName>
</protein>
<keyword evidence="5" id="KW-1185">Reference proteome</keyword>
<dbReference type="PRINTS" id="PR00313">
    <property type="entry name" value="CABNDNGRPT"/>
</dbReference>
<dbReference type="Proteomes" id="UP000286997">
    <property type="component" value="Unassembled WGS sequence"/>
</dbReference>
<dbReference type="SUPFAM" id="SSF49899">
    <property type="entry name" value="Concanavalin A-like lectins/glucanases"/>
    <property type="match status" value="1"/>
</dbReference>
<comment type="caution">
    <text evidence="4">The sequence shown here is derived from an EMBL/GenBank/DDBJ whole genome shotgun (WGS) entry which is preliminary data.</text>
</comment>
<accession>A0A3S2W9Z9</accession>
<dbReference type="GO" id="GO:0005509">
    <property type="term" value="F:calcium ion binding"/>
    <property type="evidence" value="ECO:0007669"/>
    <property type="project" value="InterPro"/>
</dbReference>
<dbReference type="PANTHER" id="PTHR10963:SF55">
    <property type="entry name" value="GLYCOSIDE HYDROLASE FAMILY 16 PROTEIN"/>
    <property type="match status" value="1"/>
</dbReference>
<dbReference type="InterPro" id="IPR013320">
    <property type="entry name" value="ConA-like_dom_sf"/>
</dbReference>
<dbReference type="RefSeq" id="WP_127730138.1">
    <property type="nucleotide sequence ID" value="NZ_SACP01000012.1"/>
</dbReference>
<dbReference type="CDD" id="cd08023">
    <property type="entry name" value="GH16_laminarinase_like"/>
    <property type="match status" value="1"/>
</dbReference>
<comment type="similarity">
    <text evidence="1">Belongs to the glycosyl hydrolase 16 family.</text>
</comment>
<dbReference type="PROSITE" id="PS00330">
    <property type="entry name" value="HEMOLYSIN_CALCIUM"/>
    <property type="match status" value="4"/>
</dbReference>
<dbReference type="Gene3D" id="2.150.10.10">
    <property type="entry name" value="Serralysin-like metalloprotease, C-terminal"/>
    <property type="match status" value="3"/>
</dbReference>
<dbReference type="SUPFAM" id="SSF51120">
    <property type="entry name" value="beta-Roll"/>
    <property type="match status" value="4"/>
</dbReference>
<feature type="domain" description="GH16" evidence="3">
    <location>
        <begin position="203"/>
        <end position="467"/>
    </location>
</feature>
<dbReference type="PANTHER" id="PTHR10963">
    <property type="entry name" value="GLYCOSYL HYDROLASE-RELATED"/>
    <property type="match status" value="1"/>
</dbReference>
<dbReference type="GO" id="GO:0005975">
    <property type="term" value="P:carbohydrate metabolic process"/>
    <property type="evidence" value="ECO:0007669"/>
    <property type="project" value="InterPro"/>
</dbReference>
<dbReference type="InterPro" id="IPR050546">
    <property type="entry name" value="Glycosyl_Hydrlase_16"/>
</dbReference>